<dbReference type="EMBL" id="CP036316">
    <property type="protein sequence ID" value="QDT66399.1"/>
    <property type="molecule type" value="Genomic_DNA"/>
</dbReference>
<dbReference type="PROSITE" id="PS51257">
    <property type="entry name" value="PROKAR_LIPOPROTEIN"/>
    <property type="match status" value="1"/>
</dbReference>
<organism evidence="1 2">
    <name type="scientific">Calycomorphotria hydatis</name>
    <dbReference type="NCBI Taxonomy" id="2528027"/>
    <lineage>
        <taxon>Bacteria</taxon>
        <taxon>Pseudomonadati</taxon>
        <taxon>Planctomycetota</taxon>
        <taxon>Planctomycetia</taxon>
        <taxon>Planctomycetales</taxon>
        <taxon>Planctomycetaceae</taxon>
        <taxon>Calycomorphotria</taxon>
    </lineage>
</organism>
<gene>
    <name evidence="1" type="ORF">V22_36660</name>
</gene>
<evidence type="ECO:0000313" key="2">
    <source>
        <dbReference type="Proteomes" id="UP000319976"/>
    </source>
</evidence>
<proteinExistence type="predicted"/>
<dbReference type="KEGG" id="chya:V22_36660"/>
<dbReference type="Proteomes" id="UP000319976">
    <property type="component" value="Chromosome"/>
</dbReference>
<dbReference type="AlphaFoldDB" id="A0A517TDG1"/>
<protein>
    <submittedName>
        <fullName evidence="1">Uncharacterized protein</fullName>
    </submittedName>
</protein>
<accession>A0A517TDG1</accession>
<name>A0A517TDG1_9PLAN</name>
<keyword evidence="2" id="KW-1185">Reference proteome</keyword>
<reference evidence="1 2" key="1">
    <citation type="submission" date="2019-02" db="EMBL/GenBank/DDBJ databases">
        <title>Deep-cultivation of Planctomycetes and their phenomic and genomic characterization uncovers novel biology.</title>
        <authorList>
            <person name="Wiegand S."/>
            <person name="Jogler M."/>
            <person name="Boedeker C."/>
            <person name="Pinto D."/>
            <person name="Vollmers J."/>
            <person name="Rivas-Marin E."/>
            <person name="Kohn T."/>
            <person name="Peeters S.H."/>
            <person name="Heuer A."/>
            <person name="Rast P."/>
            <person name="Oberbeckmann S."/>
            <person name="Bunk B."/>
            <person name="Jeske O."/>
            <person name="Meyerdierks A."/>
            <person name="Storesund J.E."/>
            <person name="Kallscheuer N."/>
            <person name="Luecker S."/>
            <person name="Lage O.M."/>
            <person name="Pohl T."/>
            <person name="Merkel B.J."/>
            <person name="Hornburger P."/>
            <person name="Mueller R.-W."/>
            <person name="Bruemmer F."/>
            <person name="Labrenz M."/>
            <person name="Spormann A.M."/>
            <person name="Op den Camp H."/>
            <person name="Overmann J."/>
            <person name="Amann R."/>
            <person name="Jetten M.S.M."/>
            <person name="Mascher T."/>
            <person name="Medema M.H."/>
            <person name="Devos D.P."/>
            <person name="Kaster A.-K."/>
            <person name="Ovreas L."/>
            <person name="Rohde M."/>
            <person name="Galperin M.Y."/>
            <person name="Jogler C."/>
        </authorList>
    </citation>
    <scope>NUCLEOTIDE SEQUENCE [LARGE SCALE GENOMIC DNA]</scope>
    <source>
        <strain evidence="1 2">V22</strain>
    </source>
</reference>
<sequence length="51" mass="5723">MSKQSFATLRRLNLKDWIPACAGMTGCLYSLHLRQRVPFGWAVLVEVGGDE</sequence>
<evidence type="ECO:0000313" key="1">
    <source>
        <dbReference type="EMBL" id="QDT66399.1"/>
    </source>
</evidence>